<keyword evidence="2" id="KW-1185">Reference proteome</keyword>
<reference evidence="1 2" key="1">
    <citation type="submission" date="2023-05" db="EMBL/GenBank/DDBJ databases">
        <title>Genome sequence of Pinibacter sp. MAH-24.</title>
        <authorList>
            <person name="Huq M.A."/>
        </authorList>
    </citation>
    <scope>NUCLEOTIDE SEQUENCE [LARGE SCALE GENOMIC DNA]</scope>
    <source>
        <strain evidence="1 2">MAH-24</strain>
    </source>
</reference>
<evidence type="ECO:0000313" key="1">
    <source>
        <dbReference type="EMBL" id="MDI3319149.1"/>
    </source>
</evidence>
<name>A0ABT6R9A6_9BACT</name>
<accession>A0ABT6R9A6</accession>
<dbReference type="Proteomes" id="UP001226434">
    <property type="component" value="Unassembled WGS sequence"/>
</dbReference>
<evidence type="ECO:0008006" key="3">
    <source>
        <dbReference type="Google" id="ProtNLM"/>
    </source>
</evidence>
<dbReference type="RefSeq" id="WP_282333264.1">
    <property type="nucleotide sequence ID" value="NZ_JASBRG010000003.1"/>
</dbReference>
<evidence type="ECO:0000313" key="2">
    <source>
        <dbReference type="Proteomes" id="UP001226434"/>
    </source>
</evidence>
<protein>
    <recommendedName>
        <fullName evidence="3">DUF2441 domain-containing protein</fullName>
    </recommendedName>
</protein>
<sequence length="144" mass="17327">MKLYHLTSPNIKGHVEVIYQGNGRLLRVNFGTVEMNDKQIDNYKNRVPVLADHIYKYFEETEVTVTEKEFEVTFEDFTREYPYSRNTFRAKEQWPKMTSGQQYLSVVGAIPYRKYCVRNADWYKPMAADRFLKEKQYDNNWDKL</sequence>
<gene>
    <name evidence="1" type="ORF">QJ048_05160</name>
</gene>
<organism evidence="1 2">
    <name type="scientific">Pinibacter soli</name>
    <dbReference type="NCBI Taxonomy" id="3044211"/>
    <lineage>
        <taxon>Bacteria</taxon>
        <taxon>Pseudomonadati</taxon>
        <taxon>Bacteroidota</taxon>
        <taxon>Chitinophagia</taxon>
        <taxon>Chitinophagales</taxon>
        <taxon>Chitinophagaceae</taxon>
        <taxon>Pinibacter</taxon>
    </lineage>
</organism>
<comment type="caution">
    <text evidence="1">The sequence shown here is derived from an EMBL/GenBank/DDBJ whole genome shotgun (WGS) entry which is preliminary data.</text>
</comment>
<dbReference type="EMBL" id="JASBRG010000003">
    <property type="protein sequence ID" value="MDI3319149.1"/>
    <property type="molecule type" value="Genomic_DNA"/>
</dbReference>
<proteinExistence type="predicted"/>